<proteinExistence type="inferred from homology"/>
<dbReference type="PANTHER" id="PTHR30419">
    <property type="entry name" value="HTH-TYPE TRANSCRIPTIONAL REGULATOR YBHD"/>
    <property type="match status" value="1"/>
</dbReference>
<dbReference type="SUPFAM" id="SSF53850">
    <property type="entry name" value="Periplasmic binding protein-like II"/>
    <property type="match status" value="1"/>
</dbReference>
<keyword evidence="4" id="KW-0804">Transcription</keyword>
<dbReference type="SUPFAM" id="SSF46785">
    <property type="entry name" value="Winged helix' DNA-binding domain"/>
    <property type="match status" value="1"/>
</dbReference>
<keyword evidence="2" id="KW-0805">Transcription regulation</keyword>
<evidence type="ECO:0000256" key="4">
    <source>
        <dbReference type="ARBA" id="ARBA00023163"/>
    </source>
</evidence>
<dbReference type="Pfam" id="PF00126">
    <property type="entry name" value="HTH_1"/>
    <property type="match status" value="1"/>
</dbReference>
<name>A0ABY9T8X5_BREBE</name>
<dbReference type="EMBL" id="CP134050">
    <property type="protein sequence ID" value="WNC16561.1"/>
    <property type="molecule type" value="Genomic_DNA"/>
</dbReference>
<comment type="similarity">
    <text evidence="1">Belongs to the LysR transcriptional regulatory family.</text>
</comment>
<evidence type="ECO:0000256" key="2">
    <source>
        <dbReference type="ARBA" id="ARBA00023015"/>
    </source>
</evidence>
<dbReference type="InterPro" id="IPR050950">
    <property type="entry name" value="HTH-type_LysR_regulators"/>
</dbReference>
<dbReference type="CDD" id="cd05466">
    <property type="entry name" value="PBP2_LTTR_substrate"/>
    <property type="match status" value="1"/>
</dbReference>
<dbReference type="RefSeq" id="WP_310771329.1">
    <property type="nucleotide sequence ID" value="NZ_CP134050.1"/>
</dbReference>
<accession>A0ABY9T8X5</accession>
<dbReference type="PROSITE" id="PS50931">
    <property type="entry name" value="HTH_LYSR"/>
    <property type="match status" value="1"/>
</dbReference>
<feature type="domain" description="HTH lysR-type" evidence="5">
    <location>
        <begin position="1"/>
        <end position="58"/>
    </location>
</feature>
<dbReference type="PRINTS" id="PR00039">
    <property type="entry name" value="HTHLYSR"/>
</dbReference>
<dbReference type="Gene3D" id="3.40.190.290">
    <property type="match status" value="1"/>
</dbReference>
<protein>
    <submittedName>
        <fullName evidence="6">LysR substrate-binding domain-containing protein</fullName>
    </submittedName>
</protein>
<reference evidence="6 7" key="1">
    <citation type="submission" date="2023-09" db="EMBL/GenBank/DDBJ databases">
        <title>Complete Genome and Methylome dissection of Bacillus brevis NEB573 original source of BbsI restriction endonuclease.</title>
        <authorList>
            <person name="Fomenkov A."/>
            <person name="Roberts R.D."/>
        </authorList>
    </citation>
    <scope>NUCLEOTIDE SEQUENCE [LARGE SCALE GENOMIC DNA]</scope>
    <source>
        <strain evidence="6 7">NEB573</strain>
    </source>
</reference>
<keyword evidence="3" id="KW-0238">DNA-binding</keyword>
<dbReference type="Proteomes" id="UP001256827">
    <property type="component" value="Chromosome"/>
</dbReference>
<sequence>MEIRQLHYFMAVCEEMHFTKAAEKIGVSQPTLSQQIRALEDELTIPLFDRIGKKIALTEAGELLFKYGTEIMDTLQNVKDSIADLRHMQSGTLRLGIMPSDLDYRITQLVIDFHREYPNVKLMVIASIAIEAQVLESEVDIGIGTNVLPDERLVTIPLCTEEYVLTVSEKHHLADRTSVTIDELKDLPMVIYPEGFMGREIVEETVRRHGFRLNSILETSSATSILNLVRANIGATVQPEPLIRQMGDPSLRTIRIEDHPPSRSLSIIYRHDRYVTQAAKAFMEQIKRFFQG</sequence>
<gene>
    <name evidence="6" type="ORF">RGB73_09635</name>
</gene>
<dbReference type="InterPro" id="IPR005119">
    <property type="entry name" value="LysR_subst-bd"/>
</dbReference>
<dbReference type="Gene3D" id="1.10.10.10">
    <property type="entry name" value="Winged helix-like DNA-binding domain superfamily/Winged helix DNA-binding domain"/>
    <property type="match status" value="1"/>
</dbReference>
<evidence type="ECO:0000313" key="6">
    <source>
        <dbReference type="EMBL" id="WNC16561.1"/>
    </source>
</evidence>
<evidence type="ECO:0000256" key="1">
    <source>
        <dbReference type="ARBA" id="ARBA00009437"/>
    </source>
</evidence>
<keyword evidence="7" id="KW-1185">Reference proteome</keyword>
<dbReference type="InterPro" id="IPR036388">
    <property type="entry name" value="WH-like_DNA-bd_sf"/>
</dbReference>
<dbReference type="Pfam" id="PF03466">
    <property type="entry name" value="LysR_substrate"/>
    <property type="match status" value="1"/>
</dbReference>
<evidence type="ECO:0000259" key="5">
    <source>
        <dbReference type="PROSITE" id="PS50931"/>
    </source>
</evidence>
<evidence type="ECO:0000256" key="3">
    <source>
        <dbReference type="ARBA" id="ARBA00023125"/>
    </source>
</evidence>
<evidence type="ECO:0000313" key="7">
    <source>
        <dbReference type="Proteomes" id="UP001256827"/>
    </source>
</evidence>
<dbReference type="InterPro" id="IPR036390">
    <property type="entry name" value="WH_DNA-bd_sf"/>
</dbReference>
<dbReference type="InterPro" id="IPR000847">
    <property type="entry name" value="LysR_HTH_N"/>
</dbReference>
<dbReference type="PANTHER" id="PTHR30419:SF8">
    <property type="entry name" value="NITROGEN ASSIMILATION TRANSCRIPTIONAL ACTIVATOR-RELATED"/>
    <property type="match status" value="1"/>
</dbReference>
<organism evidence="6 7">
    <name type="scientific">Brevibacillus brevis</name>
    <name type="common">Bacillus brevis</name>
    <dbReference type="NCBI Taxonomy" id="1393"/>
    <lineage>
        <taxon>Bacteria</taxon>
        <taxon>Bacillati</taxon>
        <taxon>Bacillota</taxon>
        <taxon>Bacilli</taxon>
        <taxon>Bacillales</taxon>
        <taxon>Paenibacillaceae</taxon>
        <taxon>Brevibacillus</taxon>
    </lineage>
</organism>